<dbReference type="AlphaFoldDB" id="A0A9P1BMA9"/>
<evidence type="ECO:0000313" key="2">
    <source>
        <dbReference type="EMBL" id="CAL4763266.1"/>
    </source>
</evidence>
<accession>A0A9P1BMA9</accession>
<proteinExistence type="predicted"/>
<dbReference type="EMBL" id="CAMXCT010000235">
    <property type="protein sequence ID" value="CAI3975954.1"/>
    <property type="molecule type" value="Genomic_DNA"/>
</dbReference>
<reference evidence="1" key="1">
    <citation type="submission" date="2022-10" db="EMBL/GenBank/DDBJ databases">
        <authorList>
            <person name="Chen Y."/>
            <person name="Dougan E. K."/>
            <person name="Chan C."/>
            <person name="Rhodes N."/>
            <person name="Thang M."/>
        </authorList>
    </citation>
    <scope>NUCLEOTIDE SEQUENCE</scope>
</reference>
<evidence type="ECO:0000313" key="1">
    <source>
        <dbReference type="EMBL" id="CAI3975954.1"/>
    </source>
</evidence>
<evidence type="ECO:0000313" key="3">
    <source>
        <dbReference type="Proteomes" id="UP001152797"/>
    </source>
</evidence>
<sequence>MPCPEKSLAAKIAAALPCCIPWNDWQRLWHKSISLLHLPTASCTHQLYRDTMRDRFGEAGVEAPTSLTSADFMHCLQTIQNVAPAPALSADQRPTDSDFLAAAIATALLRCISWNDWQRLWGRVVVHSPCPTSVCTYLMYQQTMLSKFPAAGFTDAPAVFPDDFATWFENILRQLPVPASSSPDVSMAPPDELAAALIAALPRCIPWNDWQHLWSKTVARHHLATLPSSMQAFRNSMLQKFPCSSPTAAAPLAPHEAEALLQDISAILTSKTPADEQCPALHANLLELLGKPLTWNQWQRCFAICSACLQHPPAPPNLHASPDVLGSARLCLHRPAALFCIHAACEKVLPFRCARLSRGW</sequence>
<gene>
    <name evidence="1" type="ORF">C1SCF055_LOCUS4221</name>
</gene>
<name>A0A9P1BMA9_9DINO</name>
<reference evidence="2 3" key="2">
    <citation type="submission" date="2024-05" db="EMBL/GenBank/DDBJ databases">
        <authorList>
            <person name="Chen Y."/>
            <person name="Shah S."/>
            <person name="Dougan E. K."/>
            <person name="Thang M."/>
            <person name="Chan C."/>
        </authorList>
    </citation>
    <scope>NUCLEOTIDE SEQUENCE [LARGE SCALE GENOMIC DNA]</scope>
</reference>
<dbReference type="EMBL" id="CAMXCT020000235">
    <property type="protein sequence ID" value="CAL1129329.1"/>
    <property type="molecule type" value="Genomic_DNA"/>
</dbReference>
<organism evidence="1">
    <name type="scientific">Cladocopium goreaui</name>
    <dbReference type="NCBI Taxonomy" id="2562237"/>
    <lineage>
        <taxon>Eukaryota</taxon>
        <taxon>Sar</taxon>
        <taxon>Alveolata</taxon>
        <taxon>Dinophyceae</taxon>
        <taxon>Suessiales</taxon>
        <taxon>Symbiodiniaceae</taxon>
        <taxon>Cladocopium</taxon>
    </lineage>
</organism>
<dbReference type="EMBL" id="CAMXCT030000235">
    <property type="protein sequence ID" value="CAL4763266.1"/>
    <property type="molecule type" value="Genomic_DNA"/>
</dbReference>
<keyword evidence="3" id="KW-1185">Reference proteome</keyword>
<protein>
    <submittedName>
        <fullName evidence="1">Uncharacterized protein</fullName>
    </submittedName>
</protein>
<dbReference type="Proteomes" id="UP001152797">
    <property type="component" value="Unassembled WGS sequence"/>
</dbReference>
<comment type="caution">
    <text evidence="1">The sequence shown here is derived from an EMBL/GenBank/DDBJ whole genome shotgun (WGS) entry which is preliminary data.</text>
</comment>